<dbReference type="RefSeq" id="XP_028660447.1">
    <property type="nucleotide sequence ID" value="XM_028804614.2"/>
</dbReference>
<keyword evidence="9" id="KW-1185">Reference proteome</keyword>
<reference evidence="8" key="3">
    <citation type="submission" date="2025-09" db="UniProtKB">
        <authorList>
            <consortium name="Ensembl"/>
        </authorList>
    </citation>
    <scope>IDENTIFICATION</scope>
</reference>
<comment type="similarity">
    <text evidence="2">Belongs to the ataxin-10 family.</text>
</comment>
<dbReference type="InterPro" id="IPR051374">
    <property type="entry name" value="Ataxin-10/CTR86_families"/>
</dbReference>
<dbReference type="Gene3D" id="1.25.10.10">
    <property type="entry name" value="Leucine-rich Repeat Variant"/>
    <property type="match status" value="2"/>
</dbReference>
<feature type="domain" description="Ataxin-10" evidence="7">
    <location>
        <begin position="380"/>
        <end position="476"/>
    </location>
</feature>
<name>A0A8C4S349_ERPCA</name>
<organism evidence="8 9">
    <name type="scientific">Erpetoichthys calabaricus</name>
    <name type="common">Rope fish</name>
    <name type="synonym">Calamoichthys calabaricus</name>
    <dbReference type="NCBI Taxonomy" id="27687"/>
    <lineage>
        <taxon>Eukaryota</taxon>
        <taxon>Metazoa</taxon>
        <taxon>Chordata</taxon>
        <taxon>Craniata</taxon>
        <taxon>Vertebrata</taxon>
        <taxon>Euteleostomi</taxon>
        <taxon>Actinopterygii</taxon>
        <taxon>Polypteriformes</taxon>
        <taxon>Polypteridae</taxon>
        <taxon>Erpetoichthys</taxon>
    </lineage>
</organism>
<evidence type="ECO:0000256" key="2">
    <source>
        <dbReference type="ARBA" id="ARBA00008384"/>
    </source>
</evidence>
<protein>
    <recommendedName>
        <fullName evidence="3">Ataxin-10</fullName>
    </recommendedName>
</protein>
<dbReference type="GO" id="GO:0031175">
    <property type="term" value="P:neuron projection development"/>
    <property type="evidence" value="ECO:0007669"/>
    <property type="project" value="TreeGrafter"/>
</dbReference>
<accession>A0A8C4S349</accession>
<evidence type="ECO:0000313" key="9">
    <source>
        <dbReference type="Proteomes" id="UP000694620"/>
    </source>
</evidence>
<evidence type="ECO:0000313" key="8">
    <source>
        <dbReference type="Ensembl" id="ENSECRP00000010667.1"/>
    </source>
</evidence>
<dbReference type="GO" id="GO:0051301">
    <property type="term" value="P:cell division"/>
    <property type="evidence" value="ECO:0007669"/>
    <property type="project" value="UniProtKB-KW"/>
</dbReference>
<dbReference type="InterPro" id="IPR019156">
    <property type="entry name" value="Ataxin-10_domain"/>
</dbReference>
<evidence type="ECO:0000256" key="6">
    <source>
        <dbReference type="ARBA" id="ARBA00045173"/>
    </source>
</evidence>
<reference evidence="8" key="1">
    <citation type="submission" date="2021-06" db="EMBL/GenBank/DDBJ databases">
        <authorList>
            <consortium name="Wellcome Sanger Institute Data Sharing"/>
        </authorList>
    </citation>
    <scope>NUCLEOTIDE SEQUENCE [LARGE SCALE GENOMIC DNA]</scope>
</reference>
<evidence type="ECO:0000256" key="1">
    <source>
        <dbReference type="ARBA" id="ARBA00004214"/>
    </source>
</evidence>
<dbReference type="GO" id="GO:0005829">
    <property type="term" value="C:cytosol"/>
    <property type="evidence" value="ECO:0007669"/>
    <property type="project" value="TreeGrafter"/>
</dbReference>
<keyword evidence="4" id="KW-0132">Cell division</keyword>
<evidence type="ECO:0000256" key="3">
    <source>
        <dbReference type="ARBA" id="ARBA00018804"/>
    </source>
</evidence>
<dbReference type="SUPFAM" id="SSF48371">
    <property type="entry name" value="ARM repeat"/>
    <property type="match status" value="1"/>
</dbReference>
<dbReference type="GO" id="GO:0030496">
    <property type="term" value="C:midbody"/>
    <property type="evidence" value="ECO:0007669"/>
    <property type="project" value="UniProtKB-SubCell"/>
</dbReference>
<dbReference type="InterPro" id="IPR011989">
    <property type="entry name" value="ARM-like"/>
</dbReference>
<dbReference type="PANTHER" id="PTHR13255">
    <property type="entry name" value="ATAXIN-10"/>
    <property type="match status" value="1"/>
</dbReference>
<dbReference type="OrthoDB" id="379794at2759"/>
<dbReference type="Ensembl" id="ENSECRT00000010843.1">
    <property type="protein sequence ID" value="ENSECRP00000010667.1"/>
    <property type="gene ID" value="ENSECRG00000007096.1"/>
</dbReference>
<dbReference type="GeneID" id="114654205"/>
<dbReference type="GeneTree" id="ENSGT00390000010377"/>
<sequence>MAASTESMENAAASLEVVLESLQKGIVSGTELEMMRNLATLFREQPFRESADGYFFHNLLQILCQATKVIQPHYITEKCLTPTDEFLQVTTECFRCQRNACVECPKNQSSMRDLGFIEVTIRILDKLQKLPTFLSHKLEALRCGIQFLGNAAAGNRECKEDIWKLTFPDFFVTFLGYDDEKVVAYCSMVLFTCLDDGKAEQFLNDKGIEVAFQIINQCAKQPDLDWLVLIITQYLLKSFDLVEQLYGKLNYQERLRLLELVYSEVEDSASCMKESVVSEKLTMFLADHFQQSCKSILKLEDETAEVDEECHIIIKLLNILCEMTSDIKKFMFLQQYPEILKITVELLREVHLSGKMKKNIFSGTHDFAQIRTVSHPAVGFKAYLIRLIGNLCYKNPENQNKVRELDGIPLILDNCCIDGNNPFINQWAIFTIRNVLEDNQENQEIIRQMKSQGVADLSALRDLGFCVEERDGRLLLKPVKKGK</sequence>
<proteinExistence type="inferred from homology"/>
<keyword evidence="5" id="KW-0131">Cell cycle</keyword>
<dbReference type="Proteomes" id="UP000694620">
    <property type="component" value="Chromosome 1"/>
</dbReference>
<evidence type="ECO:0000256" key="5">
    <source>
        <dbReference type="ARBA" id="ARBA00023306"/>
    </source>
</evidence>
<dbReference type="PANTHER" id="PTHR13255:SF0">
    <property type="entry name" value="ATAXIN-10"/>
    <property type="match status" value="1"/>
</dbReference>
<evidence type="ECO:0000259" key="7">
    <source>
        <dbReference type="Pfam" id="PF09759"/>
    </source>
</evidence>
<reference evidence="8" key="2">
    <citation type="submission" date="2025-08" db="UniProtKB">
        <authorList>
            <consortium name="Ensembl"/>
        </authorList>
    </citation>
    <scope>IDENTIFICATION</scope>
</reference>
<comment type="function">
    <text evidence="6">May play a role in the regulation of cytokinesis. May play a role in signaling by stimulating protein glycosylation. Induces neuritogenesis by activating the Ras-MAP kinase pathway and is necessary for the survival of cerebellar neurons. Does not appear to play a major role in ciliogenesis.</text>
</comment>
<comment type="subcellular location">
    <subcellularLocation>
        <location evidence="1">Midbody</location>
    </subcellularLocation>
</comment>
<evidence type="ECO:0000256" key="4">
    <source>
        <dbReference type="ARBA" id="ARBA00022618"/>
    </source>
</evidence>
<gene>
    <name evidence="8" type="primary">ATXN10</name>
</gene>
<dbReference type="Pfam" id="PF09759">
    <property type="entry name" value="Atx10homo_assoc"/>
    <property type="match status" value="1"/>
</dbReference>
<dbReference type="AlphaFoldDB" id="A0A8C4S349"/>
<dbReference type="InterPro" id="IPR016024">
    <property type="entry name" value="ARM-type_fold"/>
</dbReference>